<feature type="transmembrane region" description="Helical" evidence="1">
    <location>
        <begin position="45"/>
        <end position="71"/>
    </location>
</feature>
<proteinExistence type="predicted"/>
<comment type="caution">
    <text evidence="2">The sequence shown here is derived from an EMBL/GenBank/DDBJ whole genome shotgun (WGS) entry which is preliminary data.</text>
</comment>
<dbReference type="Proteomes" id="UP000601027">
    <property type="component" value="Unassembled WGS sequence"/>
</dbReference>
<evidence type="ECO:0000313" key="3">
    <source>
        <dbReference type="Proteomes" id="UP000601027"/>
    </source>
</evidence>
<reference evidence="2 3" key="1">
    <citation type="submission" date="2021-01" db="EMBL/GenBank/DDBJ databases">
        <title>Draft genome sequence of Micromonospora sp. strain STR1_7.</title>
        <authorList>
            <person name="Karlyshev A."/>
            <person name="Jawad R."/>
        </authorList>
    </citation>
    <scope>NUCLEOTIDE SEQUENCE [LARGE SCALE GENOMIC DNA]</scope>
    <source>
        <strain evidence="2 3">STR1-7</strain>
    </source>
</reference>
<organism evidence="2 3">
    <name type="scientific">Micromonospora parastrephiae</name>
    <dbReference type="NCBI Taxonomy" id="2806101"/>
    <lineage>
        <taxon>Bacteria</taxon>
        <taxon>Bacillati</taxon>
        <taxon>Actinomycetota</taxon>
        <taxon>Actinomycetes</taxon>
        <taxon>Micromonosporales</taxon>
        <taxon>Micromonosporaceae</taxon>
        <taxon>Micromonospora</taxon>
    </lineage>
</organism>
<sequence>MFADPTGAHAGAFAAVFAALYVAHQIADHWVQTQWQADTKGQSGWLGRLACAAHVATYTLTAATTLAAMLLATGLRLDPWGVAVGLTVSAVSHYIADRRAPLRRIADALGAGRFYRLGAPRPGRDDNPSLGTGAYALDQSWHIGFLFVAALFCAV</sequence>
<keyword evidence="1" id="KW-0472">Membrane</keyword>
<dbReference type="RefSeq" id="WP_203174345.1">
    <property type="nucleotide sequence ID" value="NZ_JAEVHM010000026.1"/>
</dbReference>
<dbReference type="EMBL" id="JAEVHM010000026">
    <property type="protein sequence ID" value="MBM0231898.1"/>
    <property type="molecule type" value="Genomic_DNA"/>
</dbReference>
<feature type="transmembrane region" description="Helical" evidence="1">
    <location>
        <begin position="77"/>
        <end position="96"/>
    </location>
</feature>
<evidence type="ECO:0000313" key="2">
    <source>
        <dbReference type="EMBL" id="MBM0231898.1"/>
    </source>
</evidence>
<name>A0ABS1XRL6_9ACTN</name>
<keyword evidence="1" id="KW-0812">Transmembrane</keyword>
<keyword evidence="3" id="KW-1185">Reference proteome</keyword>
<keyword evidence="1" id="KW-1133">Transmembrane helix</keyword>
<evidence type="ECO:0000256" key="1">
    <source>
        <dbReference type="SAM" id="Phobius"/>
    </source>
</evidence>
<protein>
    <submittedName>
        <fullName evidence="2">DUF3307 domain-containing protein</fullName>
    </submittedName>
</protein>
<dbReference type="Pfam" id="PF11750">
    <property type="entry name" value="DUF3307"/>
    <property type="match status" value="1"/>
</dbReference>
<gene>
    <name evidence="2" type="ORF">JNW91_08530</name>
</gene>
<feature type="transmembrane region" description="Helical" evidence="1">
    <location>
        <begin position="6"/>
        <end position="24"/>
    </location>
</feature>
<accession>A0ABS1XRL6</accession>
<dbReference type="InterPro" id="IPR021737">
    <property type="entry name" value="Phage_phiKZ_Orf197"/>
</dbReference>